<reference evidence="1" key="1">
    <citation type="submission" date="2025-08" db="UniProtKB">
        <authorList>
            <consortium name="Ensembl"/>
        </authorList>
    </citation>
    <scope>IDENTIFICATION</scope>
</reference>
<evidence type="ECO:0000313" key="2">
    <source>
        <dbReference type="Proteomes" id="UP000694621"/>
    </source>
</evidence>
<name>A0A8B9RI64_ASTMX</name>
<dbReference type="Ensembl" id="ENSAMXT00005048904.1">
    <property type="protein sequence ID" value="ENSAMXP00005045002.1"/>
    <property type="gene ID" value="ENSAMXG00005020863.1"/>
</dbReference>
<protein>
    <submittedName>
        <fullName evidence="1">Uncharacterized protein</fullName>
    </submittedName>
</protein>
<evidence type="ECO:0000313" key="1">
    <source>
        <dbReference type="Ensembl" id="ENSAMXP00005045002.1"/>
    </source>
</evidence>
<proteinExistence type="predicted"/>
<dbReference type="GO" id="GO:0042622">
    <property type="term" value="C:photoreceptor outer segment membrane"/>
    <property type="evidence" value="ECO:0007669"/>
    <property type="project" value="InterPro"/>
</dbReference>
<dbReference type="AlphaFoldDB" id="A0A8B9RI64"/>
<dbReference type="Proteomes" id="UP000694621">
    <property type="component" value="Unplaced"/>
</dbReference>
<sequence length="34" mass="3972">MCTTIMVLSTMVILLRRRFSSRVQPKQNTGMKFP</sequence>
<dbReference type="Pfam" id="PF15201">
    <property type="entry name" value="Rod_cone_degen"/>
    <property type="match status" value="1"/>
</dbReference>
<dbReference type="InterPro" id="IPR027937">
    <property type="entry name" value="PRCD"/>
</dbReference>
<accession>A0A8B9RI64</accession>
<organism evidence="1 2">
    <name type="scientific">Astyanax mexicanus</name>
    <name type="common">Blind cave fish</name>
    <name type="synonym">Astyanax fasciatus mexicanus</name>
    <dbReference type="NCBI Taxonomy" id="7994"/>
    <lineage>
        <taxon>Eukaryota</taxon>
        <taxon>Metazoa</taxon>
        <taxon>Chordata</taxon>
        <taxon>Craniata</taxon>
        <taxon>Vertebrata</taxon>
        <taxon>Euteleostomi</taxon>
        <taxon>Actinopterygii</taxon>
        <taxon>Neopterygii</taxon>
        <taxon>Teleostei</taxon>
        <taxon>Ostariophysi</taxon>
        <taxon>Characiformes</taxon>
        <taxon>Characoidei</taxon>
        <taxon>Acestrorhamphidae</taxon>
        <taxon>Acestrorhamphinae</taxon>
        <taxon>Astyanax</taxon>
    </lineage>
</organism>